<feature type="non-terminal residue" evidence="1">
    <location>
        <position position="1"/>
    </location>
</feature>
<gene>
    <name evidence="1" type="ORF">PPACK8108_LOCUS26100</name>
</gene>
<reference evidence="1" key="1">
    <citation type="submission" date="2022-06" db="EMBL/GenBank/DDBJ databases">
        <authorList>
            <consortium name="SYNGENTA / RWTH Aachen University"/>
        </authorList>
    </citation>
    <scope>NUCLEOTIDE SEQUENCE</scope>
</reference>
<organism evidence="1 2">
    <name type="scientific">Phakopsora pachyrhizi</name>
    <name type="common">Asian soybean rust disease fungus</name>
    <dbReference type="NCBI Taxonomy" id="170000"/>
    <lineage>
        <taxon>Eukaryota</taxon>
        <taxon>Fungi</taxon>
        <taxon>Dikarya</taxon>
        <taxon>Basidiomycota</taxon>
        <taxon>Pucciniomycotina</taxon>
        <taxon>Pucciniomycetes</taxon>
        <taxon>Pucciniales</taxon>
        <taxon>Phakopsoraceae</taxon>
        <taxon>Phakopsora</taxon>
    </lineage>
</organism>
<dbReference type="InterPro" id="IPR036610">
    <property type="entry name" value="PEBP-like_sf"/>
</dbReference>
<protein>
    <submittedName>
        <fullName evidence="1">Expressed protein</fullName>
    </submittedName>
</protein>
<dbReference type="Proteomes" id="UP001153365">
    <property type="component" value="Unassembled WGS sequence"/>
</dbReference>
<proteinExistence type="predicted"/>
<dbReference type="EMBL" id="CALTRL010006365">
    <property type="protein sequence ID" value="CAH7690677.1"/>
    <property type="molecule type" value="Genomic_DNA"/>
</dbReference>
<dbReference type="SUPFAM" id="SSF49777">
    <property type="entry name" value="PEBP-like"/>
    <property type="match status" value="1"/>
</dbReference>
<keyword evidence="2" id="KW-1185">Reference proteome</keyword>
<dbReference type="AlphaFoldDB" id="A0AAV0BV49"/>
<evidence type="ECO:0000313" key="1">
    <source>
        <dbReference type="EMBL" id="CAH7690677.1"/>
    </source>
</evidence>
<sequence length="195" mass="21829">FSASGLVPNLIPSFDPKAIMILRFEDGTNVRHPDSRIKTLSAHTPPVIEVHPYDFGRLRDDQKFTLLIVSTNYSVRPSSLGRVLNIFLIRVKLHLLGTNFALRRIESPEEIYNLVNETKFAVEYRAPDSTESRQYNVLLYDGVASSSPLQEVQDHKVDHNNFNVTHFTSNAGLSPSPYSGAIFGLSENAQNSGKQ</sequence>
<dbReference type="Gene3D" id="3.90.280.10">
    <property type="entry name" value="PEBP-like"/>
    <property type="match status" value="1"/>
</dbReference>
<evidence type="ECO:0000313" key="2">
    <source>
        <dbReference type="Proteomes" id="UP001153365"/>
    </source>
</evidence>
<name>A0AAV0BV49_PHAPC</name>
<comment type="caution">
    <text evidence="1">The sequence shown here is derived from an EMBL/GenBank/DDBJ whole genome shotgun (WGS) entry which is preliminary data.</text>
</comment>
<accession>A0AAV0BV49</accession>